<proteinExistence type="predicted"/>
<comment type="caution">
    <text evidence="1">The sequence shown here is derived from an EMBL/GenBank/DDBJ whole genome shotgun (WGS) entry which is preliminary data.</text>
</comment>
<reference evidence="1 2" key="1">
    <citation type="journal article" date="2024" name="G3 (Bethesda)">
        <title>Genome assembly of Hibiscus sabdariffa L. provides insights into metabolisms of medicinal natural products.</title>
        <authorList>
            <person name="Kim T."/>
        </authorList>
    </citation>
    <scope>NUCLEOTIDE SEQUENCE [LARGE SCALE GENOMIC DNA]</scope>
    <source>
        <strain evidence="1">TK-2024</strain>
        <tissue evidence="1">Old leaves</tissue>
    </source>
</reference>
<keyword evidence="2" id="KW-1185">Reference proteome</keyword>
<evidence type="ECO:0000313" key="2">
    <source>
        <dbReference type="Proteomes" id="UP001396334"/>
    </source>
</evidence>
<evidence type="ECO:0000313" key="1">
    <source>
        <dbReference type="EMBL" id="KAK8998138.1"/>
    </source>
</evidence>
<gene>
    <name evidence="1" type="ORF">V6N11_012669</name>
</gene>
<name>A0ABR2QBX9_9ROSI</name>
<evidence type="ECO:0008006" key="3">
    <source>
        <dbReference type="Google" id="ProtNLM"/>
    </source>
</evidence>
<organism evidence="1 2">
    <name type="scientific">Hibiscus sabdariffa</name>
    <name type="common">roselle</name>
    <dbReference type="NCBI Taxonomy" id="183260"/>
    <lineage>
        <taxon>Eukaryota</taxon>
        <taxon>Viridiplantae</taxon>
        <taxon>Streptophyta</taxon>
        <taxon>Embryophyta</taxon>
        <taxon>Tracheophyta</taxon>
        <taxon>Spermatophyta</taxon>
        <taxon>Magnoliopsida</taxon>
        <taxon>eudicotyledons</taxon>
        <taxon>Gunneridae</taxon>
        <taxon>Pentapetalae</taxon>
        <taxon>rosids</taxon>
        <taxon>malvids</taxon>
        <taxon>Malvales</taxon>
        <taxon>Malvaceae</taxon>
        <taxon>Malvoideae</taxon>
        <taxon>Hibiscus</taxon>
    </lineage>
</organism>
<sequence length="99" mass="10670">MCLLLGVHLAGGDSSYGDATSLEFHFKYNGGTIASSFALCQRLLMPIPGVPISLTPLNIRWILLIADVSLCGGPLFWSGRSTPFVATFGLHYWLSLLPS</sequence>
<dbReference type="Proteomes" id="UP001396334">
    <property type="component" value="Unassembled WGS sequence"/>
</dbReference>
<accession>A0ABR2QBX9</accession>
<dbReference type="EMBL" id="JBBPBN010000042">
    <property type="protein sequence ID" value="KAK8998138.1"/>
    <property type="molecule type" value="Genomic_DNA"/>
</dbReference>
<protein>
    <recommendedName>
        <fullName evidence="3">Secreted protein</fullName>
    </recommendedName>
</protein>